<keyword evidence="6" id="KW-0406">Ion transport</keyword>
<dbReference type="PANTHER" id="PTHR48085:SF5">
    <property type="entry name" value="CADMIUM_ZINC-TRANSPORTING ATPASE HMA4-RELATED"/>
    <property type="match status" value="1"/>
</dbReference>
<dbReference type="InterPro" id="IPR018303">
    <property type="entry name" value="ATPase_P-typ_P_site"/>
</dbReference>
<dbReference type="SUPFAM" id="SSF56784">
    <property type="entry name" value="HAD-like"/>
    <property type="match status" value="1"/>
</dbReference>
<keyword evidence="7 10" id="KW-0472">Membrane</keyword>
<dbReference type="NCBIfam" id="TIGR01512">
    <property type="entry name" value="ATPase-IB2_Cd"/>
    <property type="match status" value="1"/>
</dbReference>
<evidence type="ECO:0000256" key="4">
    <source>
        <dbReference type="ARBA" id="ARBA00022692"/>
    </source>
</evidence>
<dbReference type="PATRIC" id="fig|1423760.3.peg.672"/>
<evidence type="ECO:0000256" key="5">
    <source>
        <dbReference type="ARBA" id="ARBA00022989"/>
    </source>
</evidence>
<dbReference type="GO" id="GO:0005886">
    <property type="term" value="C:plasma membrane"/>
    <property type="evidence" value="ECO:0007669"/>
    <property type="project" value="UniProtKB-SubCell"/>
</dbReference>
<dbReference type="InterPro" id="IPR023299">
    <property type="entry name" value="ATPase_P-typ_cyto_dom_N"/>
</dbReference>
<evidence type="ECO:0000256" key="2">
    <source>
        <dbReference type="ARBA" id="ARBA00006024"/>
    </source>
</evidence>
<keyword evidence="10" id="KW-0067">ATP-binding</keyword>
<dbReference type="GO" id="GO:0016887">
    <property type="term" value="F:ATP hydrolysis activity"/>
    <property type="evidence" value="ECO:0007669"/>
    <property type="project" value="InterPro"/>
</dbReference>
<feature type="transmembrane region" description="Helical" evidence="10">
    <location>
        <begin position="573"/>
        <end position="592"/>
    </location>
</feature>
<keyword evidence="4 10" id="KW-0812">Transmembrane</keyword>
<evidence type="ECO:0000256" key="10">
    <source>
        <dbReference type="RuleBase" id="RU362081"/>
    </source>
</evidence>
<dbReference type="InterPro" id="IPR008250">
    <property type="entry name" value="ATPase_P-typ_transduc_dom_A_sf"/>
</dbReference>
<dbReference type="RefSeq" id="WP_082611409.1">
    <property type="nucleotide sequence ID" value="NZ_AZFK01000001.1"/>
</dbReference>
<evidence type="ECO:0000256" key="3">
    <source>
        <dbReference type="ARBA" id="ARBA00022539"/>
    </source>
</evidence>
<feature type="region of interest" description="Disordered" evidence="11">
    <location>
        <begin position="623"/>
        <end position="642"/>
    </location>
</feature>
<dbReference type="NCBIfam" id="TIGR01494">
    <property type="entry name" value="ATPase_P-type"/>
    <property type="match status" value="1"/>
</dbReference>
<dbReference type="InterPro" id="IPR001757">
    <property type="entry name" value="P_typ_ATPase"/>
</dbReference>
<dbReference type="FunFam" id="2.70.150.10:FF:000002">
    <property type="entry name" value="Copper-transporting ATPase 1, putative"/>
    <property type="match status" value="1"/>
</dbReference>
<evidence type="ECO:0000256" key="7">
    <source>
        <dbReference type="ARBA" id="ARBA00023136"/>
    </source>
</evidence>
<organism evidence="13 14">
    <name type="scientific">Limosilactobacillus ingluviei DSM 15946</name>
    <dbReference type="NCBI Taxonomy" id="1423760"/>
    <lineage>
        <taxon>Bacteria</taxon>
        <taxon>Bacillati</taxon>
        <taxon>Bacillota</taxon>
        <taxon>Bacilli</taxon>
        <taxon>Lactobacillales</taxon>
        <taxon>Lactobacillaceae</taxon>
        <taxon>Limosilactobacillus</taxon>
    </lineage>
</organism>
<comment type="caution">
    <text evidence="13">The sequence shown here is derived from an EMBL/GenBank/DDBJ whole genome shotgun (WGS) entry which is preliminary data.</text>
</comment>
<keyword evidence="6" id="KW-0813">Transport</keyword>
<name>A0A0R1UID1_9LACO</name>
<evidence type="ECO:0000256" key="8">
    <source>
        <dbReference type="ARBA" id="ARBA00039103"/>
    </source>
</evidence>
<sequence length="642" mass="67237">MKWQLQNLNSEQRQAGARAALSALLLAVSLLVAMPSLLKDSLLLVAYVLVGGEILAAAVKNLRHGRLFDENFLMAIATIGALLIGQFAEAVAVILFYQIGDFFQDLAVANSKQSISALLKLRPDFANLVVGPDKINPVKPELVAVGDLIQVKPGEKVPLDGQVVAGESYLDTAALTGESQPVLVTVGEEILSGTVNQSGVLTLKVTKAYGESTVAKILQLVEAASEKKTKVENFITRFSRIYTPAVVGLAALVALVPPLALGADWGTWFYRALSVLVISCPCALVISVPLSYFSGIGAASKVGVLVKGSNYLDVLNQVQTMVFDKTGTLTKGRFTVSQLLPVHGSSADLLKLAALAEQASPHPIAKALVQAANVKGTAEAPEELVGRGIKATYQGQVLLVGNAKLMTEQAVQGFAPVQATVGTVVYVALAGQYQGAIVVADTVKPDAKATLAGLKASGIGQTVMLTGDNQATAQAVAAELGVDEVHANLLPADKLTLVHRLQQRRRGKVAFVGDGLNDTPVLAGSDLGIAMGGLGSDAAIEAADLVLMHDNPSAILQVRHIAQKTRRIAQENIAFALLIKLAFLACAAFGVVNLWEAVFADVGVTLIAVLNALRLLVGVKQPAEDPTGPARPQPQMVNQELA</sequence>
<dbReference type="GO" id="GO:0008551">
    <property type="term" value="F:P-type cadmium transporter activity"/>
    <property type="evidence" value="ECO:0007669"/>
    <property type="project" value="UniProtKB-EC"/>
</dbReference>
<feature type="transmembrane region" description="Helical" evidence="10">
    <location>
        <begin position="241"/>
        <end position="262"/>
    </location>
</feature>
<dbReference type="GO" id="GO:0046872">
    <property type="term" value="F:metal ion binding"/>
    <property type="evidence" value="ECO:0007669"/>
    <property type="project" value="UniProtKB-KW"/>
</dbReference>
<keyword evidence="10" id="KW-1003">Cell membrane</keyword>
<dbReference type="EC" id="7.2.2.21" evidence="8"/>
<dbReference type="EMBL" id="AZFK01000001">
    <property type="protein sequence ID" value="KRL92660.1"/>
    <property type="molecule type" value="Genomic_DNA"/>
</dbReference>
<evidence type="ECO:0000313" key="14">
    <source>
        <dbReference type="Proteomes" id="UP000050816"/>
    </source>
</evidence>
<comment type="subcellular location">
    <subcellularLocation>
        <location evidence="1">Cell membrane</location>
        <topology evidence="1">Multi-pass membrane protein</topology>
    </subcellularLocation>
</comment>
<evidence type="ECO:0000313" key="13">
    <source>
        <dbReference type="EMBL" id="KRL92660.1"/>
    </source>
</evidence>
<dbReference type="PANTHER" id="PTHR48085">
    <property type="entry name" value="CADMIUM/ZINC-TRANSPORTING ATPASE HMA2-RELATED"/>
    <property type="match status" value="1"/>
</dbReference>
<dbReference type="Gene3D" id="2.70.150.10">
    <property type="entry name" value="Calcium-transporting ATPase, cytoplasmic transduction domain A"/>
    <property type="match status" value="1"/>
</dbReference>
<evidence type="ECO:0000256" key="9">
    <source>
        <dbReference type="ARBA" id="ARBA00049338"/>
    </source>
</evidence>
<evidence type="ECO:0000256" key="11">
    <source>
        <dbReference type="SAM" id="MobiDB-lite"/>
    </source>
</evidence>
<feature type="transmembrane region" description="Helical" evidence="10">
    <location>
        <begin position="41"/>
        <end position="59"/>
    </location>
</feature>
<keyword evidence="10" id="KW-0479">Metal-binding</keyword>
<feature type="transmembrane region" description="Helical" evidence="10">
    <location>
        <begin position="15"/>
        <end position="34"/>
    </location>
</feature>
<protein>
    <recommendedName>
        <fullName evidence="8">Cd(2+)-exporting ATPase</fullName>
        <ecNumber evidence="8">7.2.2.21</ecNumber>
    </recommendedName>
</protein>
<feature type="domain" description="P-type ATPase A" evidence="12">
    <location>
        <begin position="131"/>
        <end position="222"/>
    </location>
</feature>
<dbReference type="Pfam" id="PF00702">
    <property type="entry name" value="Hydrolase"/>
    <property type="match status" value="1"/>
</dbReference>
<comment type="similarity">
    <text evidence="2 10">Belongs to the cation transport ATPase (P-type) (TC 3.A.3) family. Type IB subfamily.</text>
</comment>
<feature type="transmembrane region" description="Helical" evidence="10">
    <location>
        <begin position="268"/>
        <end position="293"/>
    </location>
</feature>
<reference evidence="13 14" key="1">
    <citation type="journal article" date="2015" name="Genome Announc.">
        <title>Expanding the biotechnology potential of lactobacilli through comparative genomics of 213 strains and associated genera.</title>
        <authorList>
            <person name="Sun Z."/>
            <person name="Harris H.M."/>
            <person name="McCann A."/>
            <person name="Guo C."/>
            <person name="Argimon S."/>
            <person name="Zhang W."/>
            <person name="Yang X."/>
            <person name="Jeffery I.B."/>
            <person name="Cooney J.C."/>
            <person name="Kagawa T.F."/>
            <person name="Liu W."/>
            <person name="Song Y."/>
            <person name="Salvetti E."/>
            <person name="Wrobel A."/>
            <person name="Rasinkangas P."/>
            <person name="Parkhill J."/>
            <person name="Rea M.C."/>
            <person name="O'Sullivan O."/>
            <person name="Ritari J."/>
            <person name="Douillard F.P."/>
            <person name="Paul Ross R."/>
            <person name="Yang R."/>
            <person name="Briner A.E."/>
            <person name="Felis G.E."/>
            <person name="de Vos W.M."/>
            <person name="Barrangou R."/>
            <person name="Klaenhammer T.R."/>
            <person name="Caufield P.W."/>
            <person name="Cui Y."/>
            <person name="Zhang H."/>
            <person name="O'Toole P.W."/>
        </authorList>
    </citation>
    <scope>NUCLEOTIDE SEQUENCE [LARGE SCALE GENOMIC DNA]</scope>
    <source>
        <strain evidence="13 14">DSM 15946</strain>
    </source>
</reference>
<feature type="transmembrane region" description="Helical" evidence="10">
    <location>
        <begin position="71"/>
        <end position="97"/>
    </location>
</feature>
<keyword evidence="5 10" id="KW-1133">Transmembrane helix</keyword>
<evidence type="ECO:0000256" key="6">
    <source>
        <dbReference type="ARBA" id="ARBA00023065"/>
    </source>
</evidence>
<dbReference type="Proteomes" id="UP000050816">
    <property type="component" value="Unassembled WGS sequence"/>
</dbReference>
<dbReference type="InterPro" id="IPR059000">
    <property type="entry name" value="ATPase_P-type_domA"/>
</dbReference>
<dbReference type="InterPro" id="IPR036412">
    <property type="entry name" value="HAD-like_sf"/>
</dbReference>
<dbReference type="InterPro" id="IPR023214">
    <property type="entry name" value="HAD_sf"/>
</dbReference>
<dbReference type="AlphaFoldDB" id="A0A0R1UID1"/>
<evidence type="ECO:0000256" key="1">
    <source>
        <dbReference type="ARBA" id="ARBA00004651"/>
    </source>
</evidence>
<dbReference type="InterPro" id="IPR051014">
    <property type="entry name" value="Cation_Transport_ATPase_IB"/>
</dbReference>
<dbReference type="Gene3D" id="3.40.50.1000">
    <property type="entry name" value="HAD superfamily/HAD-like"/>
    <property type="match status" value="1"/>
</dbReference>
<accession>A0A0R1UID1</accession>
<dbReference type="Pfam" id="PF00122">
    <property type="entry name" value="E1-E2_ATPase"/>
    <property type="match status" value="1"/>
</dbReference>
<evidence type="ECO:0000259" key="12">
    <source>
        <dbReference type="Pfam" id="PF00122"/>
    </source>
</evidence>
<dbReference type="Gene3D" id="3.40.1110.10">
    <property type="entry name" value="Calcium-transporting ATPase, cytoplasmic domain N"/>
    <property type="match status" value="1"/>
</dbReference>
<dbReference type="PRINTS" id="PR00119">
    <property type="entry name" value="CATATPASE"/>
</dbReference>
<dbReference type="NCBIfam" id="TIGR01525">
    <property type="entry name" value="ATPase-IB_hvy"/>
    <property type="match status" value="1"/>
</dbReference>
<dbReference type="SUPFAM" id="SSF81665">
    <property type="entry name" value="Calcium ATPase, transmembrane domain M"/>
    <property type="match status" value="1"/>
</dbReference>
<comment type="catalytic activity">
    <reaction evidence="9">
        <text>Cd(2+)(in) + ATP + H2O = Cd(2+)(out) + ADP + phosphate + H(+)</text>
        <dbReference type="Rhea" id="RHEA:12132"/>
        <dbReference type="ChEBI" id="CHEBI:15377"/>
        <dbReference type="ChEBI" id="CHEBI:15378"/>
        <dbReference type="ChEBI" id="CHEBI:30616"/>
        <dbReference type="ChEBI" id="CHEBI:43474"/>
        <dbReference type="ChEBI" id="CHEBI:48775"/>
        <dbReference type="ChEBI" id="CHEBI:456216"/>
        <dbReference type="EC" id="7.2.2.21"/>
    </reaction>
</comment>
<keyword evidence="10" id="KW-0547">Nucleotide-binding</keyword>
<dbReference type="GO" id="GO:0005524">
    <property type="term" value="F:ATP binding"/>
    <property type="evidence" value="ECO:0007669"/>
    <property type="project" value="UniProtKB-UniRule"/>
</dbReference>
<dbReference type="InterPro" id="IPR023298">
    <property type="entry name" value="ATPase_P-typ_TM_dom_sf"/>
</dbReference>
<gene>
    <name evidence="13" type="ORF">FC43_GL000649</name>
</gene>
<keyword evidence="3" id="KW-0104">Cadmium</keyword>
<dbReference type="InterPro" id="IPR027256">
    <property type="entry name" value="P-typ_ATPase_IB"/>
</dbReference>
<proteinExistence type="inferred from homology"/>
<dbReference type="PROSITE" id="PS00154">
    <property type="entry name" value="ATPASE_E1_E2"/>
    <property type="match status" value="1"/>
</dbReference>
<dbReference type="SUPFAM" id="SSF81653">
    <property type="entry name" value="Calcium ATPase, transduction domain A"/>
    <property type="match status" value="1"/>
</dbReference>